<keyword evidence="4" id="KW-1185">Reference proteome</keyword>
<comment type="caution">
    <text evidence="3">The sequence shown here is derived from an EMBL/GenBank/DDBJ whole genome shotgun (WGS) entry which is preliminary data.</text>
</comment>
<feature type="transmembrane region" description="Helical" evidence="1">
    <location>
        <begin position="84"/>
        <end position="104"/>
    </location>
</feature>
<feature type="transmembrane region" description="Helical" evidence="1">
    <location>
        <begin position="222"/>
        <end position="240"/>
    </location>
</feature>
<keyword evidence="3" id="KW-0012">Acyltransferase</keyword>
<keyword evidence="1" id="KW-1133">Transmembrane helix</keyword>
<feature type="transmembrane region" description="Helical" evidence="1">
    <location>
        <begin position="312"/>
        <end position="332"/>
    </location>
</feature>
<keyword evidence="1" id="KW-0472">Membrane</keyword>
<feature type="transmembrane region" description="Helical" evidence="1">
    <location>
        <begin position="149"/>
        <end position="167"/>
    </location>
</feature>
<dbReference type="InterPro" id="IPR050879">
    <property type="entry name" value="Acyltransferase_3"/>
</dbReference>
<feature type="transmembrane region" description="Helical" evidence="1">
    <location>
        <begin position="279"/>
        <end position="300"/>
    </location>
</feature>
<organism evidence="3 4">
    <name type="scientific">Pontibacter populi</name>
    <dbReference type="NCBI Taxonomy" id="890055"/>
    <lineage>
        <taxon>Bacteria</taxon>
        <taxon>Pseudomonadati</taxon>
        <taxon>Bacteroidota</taxon>
        <taxon>Cytophagia</taxon>
        <taxon>Cytophagales</taxon>
        <taxon>Hymenobacteraceae</taxon>
        <taxon>Pontibacter</taxon>
    </lineage>
</organism>
<feature type="transmembrane region" description="Helical" evidence="1">
    <location>
        <begin position="45"/>
        <end position="63"/>
    </location>
</feature>
<dbReference type="PANTHER" id="PTHR23028">
    <property type="entry name" value="ACETYLTRANSFERASE"/>
    <property type="match status" value="1"/>
</dbReference>
<accession>A0ABS6XFT8</accession>
<dbReference type="EMBL" id="JAHWXQ010000007">
    <property type="protein sequence ID" value="MBW3366848.1"/>
    <property type="molecule type" value="Genomic_DNA"/>
</dbReference>
<reference evidence="3 4" key="1">
    <citation type="submission" date="2021-07" db="EMBL/GenBank/DDBJ databases">
        <authorList>
            <person name="Kim M.K."/>
        </authorList>
    </citation>
    <scope>NUCLEOTIDE SEQUENCE [LARGE SCALE GENOMIC DNA]</scope>
    <source>
        <strain evidence="3 4">HLY7-15</strain>
    </source>
</reference>
<dbReference type="PANTHER" id="PTHR23028:SF53">
    <property type="entry name" value="ACYL_TRANSF_3 DOMAIN-CONTAINING PROTEIN"/>
    <property type="match status" value="1"/>
</dbReference>
<sequence length="358" mass="42072">MAALIVVIYHAKFVLWSGGQRYLNEIGIDSVGGYVAFAFDMLSSSGKQCVIFFFILSAVVTNYSFDKHKYTLKSFYGFRAIRIYVPYIFSVLLSVASLLAAYYYNNNIFLVEEREYNASIKVAFDDLSALTVYKAFFFIPNETYAGGNFAYWSLLHEALFYLIFPIYKRLRNVTLLALLIIFAIGFYFFNIYILYYQCFFVVGIFFYRYFRVRSTTPVIQKEWLFFLLLLTFYAILNVLVKVSHQYLSDAFAIVVSLLVMDYTLYFVQKPKRLLVSLGNISYSLYLNHLSILLLFYAWLAWLLKEHVFYDRIYYYSGAILAVSFSLLLYYVIERPSLKLVYKLKKRHYNAIHQPGFSE</sequence>
<keyword evidence="1" id="KW-0812">Transmembrane</keyword>
<evidence type="ECO:0000313" key="3">
    <source>
        <dbReference type="EMBL" id="MBW3366848.1"/>
    </source>
</evidence>
<protein>
    <submittedName>
        <fullName evidence="3">Acyltransferase</fullName>
    </submittedName>
</protein>
<evidence type="ECO:0000313" key="4">
    <source>
        <dbReference type="Proteomes" id="UP000774935"/>
    </source>
</evidence>
<feature type="transmembrane region" description="Helical" evidence="1">
    <location>
        <begin position="246"/>
        <end position="267"/>
    </location>
</feature>
<dbReference type="GO" id="GO:0016746">
    <property type="term" value="F:acyltransferase activity"/>
    <property type="evidence" value="ECO:0007669"/>
    <property type="project" value="UniProtKB-KW"/>
</dbReference>
<feature type="transmembrane region" description="Helical" evidence="1">
    <location>
        <begin position="194"/>
        <end position="210"/>
    </location>
</feature>
<gene>
    <name evidence="3" type="ORF">KYK27_17445</name>
</gene>
<proteinExistence type="predicted"/>
<evidence type="ECO:0000256" key="1">
    <source>
        <dbReference type="SAM" id="Phobius"/>
    </source>
</evidence>
<dbReference type="Proteomes" id="UP000774935">
    <property type="component" value="Unassembled WGS sequence"/>
</dbReference>
<name>A0ABS6XFT8_9BACT</name>
<dbReference type="Pfam" id="PF01757">
    <property type="entry name" value="Acyl_transf_3"/>
    <property type="match status" value="1"/>
</dbReference>
<feature type="domain" description="Acyltransferase 3" evidence="2">
    <location>
        <begin position="2"/>
        <end position="329"/>
    </location>
</feature>
<keyword evidence="3" id="KW-0808">Transferase</keyword>
<evidence type="ECO:0000259" key="2">
    <source>
        <dbReference type="Pfam" id="PF01757"/>
    </source>
</evidence>
<feature type="transmembrane region" description="Helical" evidence="1">
    <location>
        <begin position="172"/>
        <end position="188"/>
    </location>
</feature>
<dbReference type="InterPro" id="IPR002656">
    <property type="entry name" value="Acyl_transf_3_dom"/>
</dbReference>